<dbReference type="Gene3D" id="3.40.630.30">
    <property type="match status" value="1"/>
</dbReference>
<dbReference type="InterPro" id="IPR016181">
    <property type="entry name" value="Acyl_CoA_acyltransferase"/>
</dbReference>
<protein>
    <recommendedName>
        <fullName evidence="1">N-acetyltransferase domain-containing protein</fullName>
    </recommendedName>
</protein>
<evidence type="ECO:0000313" key="2">
    <source>
        <dbReference type="EMBL" id="APW62939.1"/>
    </source>
</evidence>
<sequence>MENLETDRLKLRMFRESDLDAYAEMCADPDVMKYLGPGPMNRSEAWRNMALVLGHWGLRGFGLWAVEERGSGELIGRVGCWRPEGWPGMEIGWTLRRSSWGRGFATEAARAALDVALGELSQSHVISMIHSENAASVRVAKRLGMRLEGRAELMGYPVVVYGIRRLKTVVNDHRLHVRSDGAAKGS</sequence>
<keyword evidence="3" id="KW-1185">Reference proteome</keyword>
<dbReference type="PANTHER" id="PTHR43792">
    <property type="entry name" value="GNAT FAMILY, PUTATIVE (AFU_ORTHOLOGUE AFUA_3G00765)-RELATED-RELATED"/>
    <property type="match status" value="1"/>
</dbReference>
<dbReference type="InterPro" id="IPR051531">
    <property type="entry name" value="N-acetyltransferase"/>
</dbReference>
<dbReference type="EMBL" id="CP019082">
    <property type="protein sequence ID" value="APW62939.1"/>
    <property type="molecule type" value="Genomic_DNA"/>
</dbReference>
<dbReference type="OrthoDB" id="9795206at2"/>
<accession>A0A1U7CVM3</accession>
<gene>
    <name evidence="2" type="ORF">BSF38_04495</name>
</gene>
<organism evidence="2 3">
    <name type="scientific">Paludisphaera borealis</name>
    <dbReference type="NCBI Taxonomy" id="1387353"/>
    <lineage>
        <taxon>Bacteria</taxon>
        <taxon>Pseudomonadati</taxon>
        <taxon>Planctomycetota</taxon>
        <taxon>Planctomycetia</taxon>
        <taxon>Isosphaerales</taxon>
        <taxon>Isosphaeraceae</taxon>
        <taxon>Paludisphaera</taxon>
    </lineage>
</organism>
<dbReference type="KEGG" id="pbor:BSF38_04495"/>
<dbReference type="RefSeq" id="WP_076349363.1">
    <property type="nucleotide sequence ID" value="NZ_CP019082.1"/>
</dbReference>
<proteinExistence type="predicted"/>
<dbReference type="Pfam" id="PF13302">
    <property type="entry name" value="Acetyltransf_3"/>
    <property type="match status" value="1"/>
</dbReference>
<dbReference type="InterPro" id="IPR000182">
    <property type="entry name" value="GNAT_dom"/>
</dbReference>
<dbReference type="PANTHER" id="PTHR43792:SF1">
    <property type="entry name" value="N-ACETYLTRANSFERASE DOMAIN-CONTAINING PROTEIN"/>
    <property type="match status" value="1"/>
</dbReference>
<dbReference type="Proteomes" id="UP000186309">
    <property type="component" value="Chromosome"/>
</dbReference>
<evidence type="ECO:0000313" key="3">
    <source>
        <dbReference type="Proteomes" id="UP000186309"/>
    </source>
</evidence>
<dbReference type="STRING" id="1387353.BSF38_04495"/>
<dbReference type="AlphaFoldDB" id="A0A1U7CVM3"/>
<dbReference type="SUPFAM" id="SSF55729">
    <property type="entry name" value="Acyl-CoA N-acyltransferases (Nat)"/>
    <property type="match status" value="1"/>
</dbReference>
<feature type="domain" description="N-acetyltransferase" evidence="1">
    <location>
        <begin position="9"/>
        <end position="167"/>
    </location>
</feature>
<dbReference type="PROSITE" id="PS51186">
    <property type="entry name" value="GNAT"/>
    <property type="match status" value="1"/>
</dbReference>
<name>A0A1U7CVM3_9BACT</name>
<reference evidence="3" key="1">
    <citation type="submission" date="2016-12" db="EMBL/GenBank/DDBJ databases">
        <title>Comparative genomics of four Isosphaeraceae planctomycetes: a common pool of plasmids and glycoside hydrolase genes.</title>
        <authorList>
            <person name="Ivanova A."/>
        </authorList>
    </citation>
    <scope>NUCLEOTIDE SEQUENCE [LARGE SCALE GENOMIC DNA]</scope>
    <source>
        <strain evidence="3">PX4</strain>
    </source>
</reference>
<dbReference type="GO" id="GO:0016747">
    <property type="term" value="F:acyltransferase activity, transferring groups other than amino-acyl groups"/>
    <property type="evidence" value="ECO:0007669"/>
    <property type="project" value="InterPro"/>
</dbReference>
<evidence type="ECO:0000259" key="1">
    <source>
        <dbReference type="PROSITE" id="PS51186"/>
    </source>
</evidence>